<proteinExistence type="predicted"/>
<keyword evidence="1" id="KW-0472">Membrane</keyword>
<protein>
    <submittedName>
        <fullName evidence="5">AAA_12 domain-containing protein</fullName>
    </submittedName>
</protein>
<dbReference type="PANTHER" id="PTHR10887">
    <property type="entry name" value="DNA2/NAM7 HELICASE FAMILY"/>
    <property type="match status" value="1"/>
</dbReference>
<dbReference type="WBParaSite" id="ECPE_0000036801-mRNA-1">
    <property type="protein sequence ID" value="ECPE_0000036801-mRNA-1"/>
    <property type="gene ID" value="ECPE_0000036801"/>
</dbReference>
<dbReference type="CDD" id="cd18808">
    <property type="entry name" value="SF1_C_Upf1"/>
    <property type="match status" value="1"/>
</dbReference>
<evidence type="ECO:0000313" key="4">
    <source>
        <dbReference type="Proteomes" id="UP000272942"/>
    </source>
</evidence>
<evidence type="ECO:0000313" key="3">
    <source>
        <dbReference type="EMBL" id="VDP22007.1"/>
    </source>
</evidence>
<gene>
    <name evidence="3" type="ORF">ECPE_LOCUS368</name>
</gene>
<evidence type="ECO:0000259" key="2">
    <source>
        <dbReference type="Pfam" id="PF13087"/>
    </source>
</evidence>
<dbReference type="GO" id="GO:0003724">
    <property type="term" value="F:RNA helicase activity"/>
    <property type="evidence" value="ECO:0007669"/>
    <property type="project" value="TreeGrafter"/>
</dbReference>
<evidence type="ECO:0000313" key="5">
    <source>
        <dbReference type="WBParaSite" id="ECPE_0000036801-mRNA-1"/>
    </source>
</evidence>
<name>A0A183A083_9TREM</name>
<accession>A0A183A083</accession>
<dbReference type="InterPro" id="IPR027417">
    <property type="entry name" value="P-loop_NTPase"/>
</dbReference>
<reference evidence="5" key="1">
    <citation type="submission" date="2016-06" db="UniProtKB">
        <authorList>
            <consortium name="WormBaseParasite"/>
        </authorList>
    </citation>
    <scope>IDENTIFICATION</scope>
</reference>
<sequence>MNTSAKRGPKGDPIRYVTPLNWNYSSAILFLSFICLTLCVDLSRLIACGVALDTIGVIAPLANGSNSTVTVSSVDAYQGREMDYIILSCVRSNPHRIVGFLKNPRRLNVALTRARRGLILIGNPETLSKLLVALTLCTSVLWLMLITEIWFECILFRSFTVIERFSLFFVTKCSTVDRQRVLERVVRTTQEL</sequence>
<dbReference type="InterPro" id="IPR047187">
    <property type="entry name" value="SF1_C_Upf1"/>
</dbReference>
<feature type="transmembrane region" description="Helical" evidence="1">
    <location>
        <begin position="20"/>
        <end position="40"/>
    </location>
</feature>
<dbReference type="Pfam" id="PF13087">
    <property type="entry name" value="AAA_12"/>
    <property type="match status" value="1"/>
</dbReference>
<evidence type="ECO:0000256" key="1">
    <source>
        <dbReference type="SAM" id="Phobius"/>
    </source>
</evidence>
<dbReference type="GO" id="GO:0005737">
    <property type="term" value="C:cytoplasm"/>
    <property type="evidence" value="ECO:0007669"/>
    <property type="project" value="TreeGrafter"/>
</dbReference>
<dbReference type="AlphaFoldDB" id="A0A183A083"/>
<dbReference type="InterPro" id="IPR041679">
    <property type="entry name" value="DNA2/NAM7-like_C"/>
</dbReference>
<dbReference type="InterPro" id="IPR045055">
    <property type="entry name" value="DNA2/NAM7-like"/>
</dbReference>
<keyword evidence="1" id="KW-1133">Transmembrane helix</keyword>
<dbReference type="OrthoDB" id="2285229at2759"/>
<reference evidence="3 4" key="2">
    <citation type="submission" date="2018-11" db="EMBL/GenBank/DDBJ databases">
        <authorList>
            <consortium name="Pathogen Informatics"/>
        </authorList>
    </citation>
    <scope>NUCLEOTIDE SEQUENCE [LARGE SCALE GENOMIC DNA]</scope>
    <source>
        <strain evidence="3 4">Egypt</strain>
    </source>
</reference>
<dbReference type="Proteomes" id="UP000272942">
    <property type="component" value="Unassembled WGS sequence"/>
</dbReference>
<dbReference type="Gene3D" id="3.40.50.300">
    <property type="entry name" value="P-loop containing nucleotide triphosphate hydrolases"/>
    <property type="match status" value="1"/>
</dbReference>
<dbReference type="GO" id="GO:0000184">
    <property type="term" value="P:nuclear-transcribed mRNA catabolic process, nonsense-mediated decay"/>
    <property type="evidence" value="ECO:0007669"/>
    <property type="project" value="TreeGrafter"/>
</dbReference>
<organism evidence="5">
    <name type="scientific">Echinostoma caproni</name>
    <dbReference type="NCBI Taxonomy" id="27848"/>
    <lineage>
        <taxon>Eukaryota</taxon>
        <taxon>Metazoa</taxon>
        <taxon>Spiralia</taxon>
        <taxon>Lophotrochozoa</taxon>
        <taxon>Platyhelminthes</taxon>
        <taxon>Trematoda</taxon>
        <taxon>Digenea</taxon>
        <taxon>Plagiorchiida</taxon>
        <taxon>Echinostomata</taxon>
        <taxon>Echinostomatoidea</taxon>
        <taxon>Echinostomatidae</taxon>
        <taxon>Echinostoma</taxon>
    </lineage>
</organism>
<dbReference type="PANTHER" id="PTHR10887:SF364">
    <property type="entry name" value="REGULATOR OF NONSENSE TRANSCRIPTS 1"/>
    <property type="match status" value="1"/>
</dbReference>
<dbReference type="SUPFAM" id="SSF52540">
    <property type="entry name" value="P-loop containing nucleoside triphosphate hydrolases"/>
    <property type="match status" value="1"/>
</dbReference>
<dbReference type="EMBL" id="UZAN01001186">
    <property type="protein sequence ID" value="VDP22007.1"/>
    <property type="molecule type" value="Genomic_DNA"/>
</dbReference>
<feature type="domain" description="DNA2/NAM7 helicase-like C-terminal" evidence="2">
    <location>
        <begin position="65"/>
        <end position="124"/>
    </location>
</feature>
<keyword evidence="1" id="KW-0812">Transmembrane</keyword>
<keyword evidence="4" id="KW-1185">Reference proteome</keyword>